<evidence type="ECO:0000313" key="18">
    <source>
        <dbReference type="Proteomes" id="UP000011700"/>
    </source>
</evidence>
<dbReference type="CDD" id="cd06225">
    <property type="entry name" value="HAMP"/>
    <property type="match status" value="1"/>
</dbReference>
<organism evidence="17 18">
    <name type="scientific">Stutzerimonas stutzeri NF13</name>
    <dbReference type="NCBI Taxonomy" id="1212548"/>
    <lineage>
        <taxon>Bacteria</taxon>
        <taxon>Pseudomonadati</taxon>
        <taxon>Pseudomonadota</taxon>
        <taxon>Gammaproteobacteria</taxon>
        <taxon>Pseudomonadales</taxon>
        <taxon>Pseudomonadaceae</taxon>
        <taxon>Stutzerimonas</taxon>
    </lineage>
</organism>
<keyword evidence="4 14" id="KW-0997">Cell inner membrane</keyword>
<evidence type="ECO:0000256" key="12">
    <source>
        <dbReference type="ARBA" id="ARBA00023012"/>
    </source>
</evidence>
<dbReference type="InterPro" id="IPR003594">
    <property type="entry name" value="HATPase_dom"/>
</dbReference>
<dbReference type="SMART" id="SM00387">
    <property type="entry name" value="HATPase_c"/>
    <property type="match status" value="1"/>
</dbReference>
<evidence type="ECO:0000256" key="7">
    <source>
        <dbReference type="ARBA" id="ARBA00022692"/>
    </source>
</evidence>
<dbReference type="EMBL" id="AOBS01000023">
    <property type="protein sequence ID" value="EME01415.1"/>
    <property type="molecule type" value="Genomic_DNA"/>
</dbReference>
<dbReference type="InterPro" id="IPR003660">
    <property type="entry name" value="HAMP_dom"/>
</dbReference>
<feature type="transmembrane region" description="Helical" evidence="14">
    <location>
        <begin position="182"/>
        <end position="202"/>
    </location>
</feature>
<comment type="catalytic activity">
    <reaction evidence="1 14">
        <text>ATP + protein L-histidine = ADP + protein N-phospho-L-histidine.</text>
        <dbReference type="EC" id="2.7.13.3"/>
    </reaction>
</comment>
<dbReference type="PROSITE" id="PS50109">
    <property type="entry name" value="HIS_KIN"/>
    <property type="match status" value="1"/>
</dbReference>
<dbReference type="PROSITE" id="PS50885">
    <property type="entry name" value="HAMP"/>
    <property type="match status" value="1"/>
</dbReference>
<dbReference type="InterPro" id="IPR005467">
    <property type="entry name" value="His_kinase_dom"/>
</dbReference>
<evidence type="ECO:0000256" key="2">
    <source>
        <dbReference type="ARBA" id="ARBA00004429"/>
    </source>
</evidence>
<dbReference type="PRINTS" id="PR00344">
    <property type="entry name" value="BCTRLSENSOR"/>
</dbReference>
<dbReference type="AlphaFoldDB" id="M2US24"/>
<proteinExistence type="predicted"/>
<dbReference type="Proteomes" id="UP000011700">
    <property type="component" value="Unassembled WGS sequence"/>
</dbReference>
<evidence type="ECO:0000259" key="15">
    <source>
        <dbReference type="PROSITE" id="PS50109"/>
    </source>
</evidence>
<dbReference type="SMART" id="SM00388">
    <property type="entry name" value="HisKA"/>
    <property type="match status" value="1"/>
</dbReference>
<dbReference type="CDD" id="cd00082">
    <property type="entry name" value="HisKA"/>
    <property type="match status" value="1"/>
</dbReference>
<evidence type="ECO:0000256" key="9">
    <source>
        <dbReference type="ARBA" id="ARBA00022777"/>
    </source>
</evidence>
<dbReference type="InterPro" id="IPR050428">
    <property type="entry name" value="TCS_sensor_his_kinase"/>
</dbReference>
<comment type="subcellular location">
    <subcellularLocation>
        <location evidence="2">Cell inner membrane</location>
        <topology evidence="2">Multi-pass membrane protein</topology>
    </subcellularLocation>
</comment>
<dbReference type="SUPFAM" id="SSF55874">
    <property type="entry name" value="ATPase domain of HSP90 chaperone/DNA topoisomerase II/histidine kinase"/>
    <property type="match status" value="1"/>
</dbReference>
<keyword evidence="3 14" id="KW-1003">Cell membrane</keyword>
<dbReference type="eggNOG" id="COG5002">
    <property type="taxonomic scope" value="Bacteria"/>
</dbReference>
<dbReference type="Pfam" id="PF00512">
    <property type="entry name" value="HisKA"/>
    <property type="match status" value="1"/>
</dbReference>
<dbReference type="SMART" id="SM00304">
    <property type="entry name" value="HAMP"/>
    <property type="match status" value="1"/>
</dbReference>
<sequence>MIEAGGGCPTCFFVLDGLTRTVLMGKVSLTSRMAIAFMLVVTVVLLAAAISFNYFCQLHFERKDAQVLNEKAAAVERTLLNSSAFGPETASRIDAVIEHSFGFATAVVVDGKTVYSHHNLSESLLPLVTDIQEERWTVSFGGHQYSGITRKVNRWVEGQDTVIYLALDVTHRIHFFDMIQQWFAYTLVVSALLSGALGVVLIRKGLKPIDELSKTSSTVTAHCLDTRIPTESVPGELYELVDNFNEMLSRLDDSFLRLSGFSADIAHELRTPLNSMLTQMEVALLRDRENTDYKDILYSALEELRRMSKMVDDMLFLAKADNGKITPNAEDASMAEITASVIEYYELAAEDKKVEIALSGDGSVHGDKSMLRRAVSNIVSNAVRYAEEGSTISVEISESGGSVCTAISNRGTTIPAELQARVFDRFYRVDTARREGTTMNAGLGMAITRSIVEAHKGRIACESAEGHTTFTMTLPKLMSS</sequence>
<protein>
    <recommendedName>
        <fullName evidence="14">Sensor protein</fullName>
        <ecNumber evidence="14">2.7.13.3</ecNumber>
    </recommendedName>
</protein>
<reference evidence="17 18" key="1">
    <citation type="journal article" date="2013" name="Genome Announc.">
        <title>Draft Genome of Pseudomonas stutzeri Strain NF13, a Nitrogen Fixer Isolated from the Galapagos Rift Hydrothermal Vent.</title>
        <authorList>
            <person name="Pena A."/>
            <person name="Busquets A."/>
            <person name="Gomila M."/>
            <person name="Mayol J."/>
            <person name="Bosch R."/>
            <person name="Nogales B."/>
            <person name="Garcia-Valdes E."/>
            <person name="Bennasar A."/>
            <person name="Lalucat J."/>
        </authorList>
    </citation>
    <scope>NUCLEOTIDE SEQUENCE [LARGE SCALE GENOMIC DNA]</scope>
    <source>
        <strain evidence="17 18">NF13</strain>
    </source>
</reference>
<keyword evidence="12 14" id="KW-0902">Two-component regulatory system</keyword>
<evidence type="ECO:0000256" key="14">
    <source>
        <dbReference type="RuleBase" id="RU364088"/>
    </source>
</evidence>
<dbReference type="GO" id="GO:0000155">
    <property type="term" value="F:phosphorelay sensor kinase activity"/>
    <property type="evidence" value="ECO:0007669"/>
    <property type="project" value="InterPro"/>
</dbReference>
<keyword evidence="5" id="KW-0597">Phosphoprotein</keyword>
<dbReference type="Gene3D" id="3.30.565.10">
    <property type="entry name" value="Histidine kinase-like ATPase, C-terminal domain"/>
    <property type="match status" value="1"/>
</dbReference>
<feature type="transmembrane region" description="Helical" evidence="14">
    <location>
        <begin position="33"/>
        <end position="56"/>
    </location>
</feature>
<evidence type="ECO:0000256" key="5">
    <source>
        <dbReference type="ARBA" id="ARBA00022553"/>
    </source>
</evidence>
<dbReference type="FunFam" id="1.10.287.130:FF:000001">
    <property type="entry name" value="Two-component sensor histidine kinase"/>
    <property type="match status" value="1"/>
</dbReference>
<evidence type="ECO:0000256" key="6">
    <source>
        <dbReference type="ARBA" id="ARBA00022679"/>
    </source>
</evidence>
<dbReference type="Gene3D" id="6.10.340.10">
    <property type="match status" value="1"/>
</dbReference>
<evidence type="ECO:0000256" key="4">
    <source>
        <dbReference type="ARBA" id="ARBA00022519"/>
    </source>
</evidence>
<evidence type="ECO:0000256" key="11">
    <source>
        <dbReference type="ARBA" id="ARBA00022989"/>
    </source>
</evidence>
<keyword evidence="6 14" id="KW-0808">Transferase</keyword>
<dbReference type="PANTHER" id="PTHR45436">
    <property type="entry name" value="SENSOR HISTIDINE KINASE YKOH"/>
    <property type="match status" value="1"/>
</dbReference>
<evidence type="ECO:0000313" key="17">
    <source>
        <dbReference type="EMBL" id="EME01415.1"/>
    </source>
</evidence>
<evidence type="ECO:0000256" key="10">
    <source>
        <dbReference type="ARBA" id="ARBA00022840"/>
    </source>
</evidence>
<dbReference type="GO" id="GO:0005886">
    <property type="term" value="C:plasma membrane"/>
    <property type="evidence" value="ECO:0007669"/>
    <property type="project" value="UniProtKB-SubCell"/>
</dbReference>
<dbReference type="InterPro" id="IPR006290">
    <property type="entry name" value="CztS_silS_copS"/>
</dbReference>
<keyword evidence="11 14" id="KW-1133">Transmembrane helix</keyword>
<accession>M2US24</accession>
<evidence type="ECO:0000256" key="3">
    <source>
        <dbReference type="ARBA" id="ARBA00022475"/>
    </source>
</evidence>
<feature type="domain" description="HAMP" evidence="16">
    <location>
        <begin position="203"/>
        <end position="256"/>
    </location>
</feature>
<dbReference type="Gene3D" id="1.10.287.130">
    <property type="match status" value="1"/>
</dbReference>
<dbReference type="Pfam" id="PF21085">
    <property type="entry name" value="CusS"/>
    <property type="match status" value="1"/>
</dbReference>
<dbReference type="InterPro" id="IPR003661">
    <property type="entry name" value="HisK_dim/P_dom"/>
</dbReference>
<dbReference type="InterPro" id="IPR004358">
    <property type="entry name" value="Sig_transdc_His_kin-like_C"/>
</dbReference>
<evidence type="ECO:0000256" key="13">
    <source>
        <dbReference type="ARBA" id="ARBA00023136"/>
    </source>
</evidence>
<keyword evidence="10 14" id="KW-0067">ATP-binding</keyword>
<gene>
    <name evidence="17" type="ORF">B381_04387</name>
</gene>
<dbReference type="GO" id="GO:0005524">
    <property type="term" value="F:ATP binding"/>
    <property type="evidence" value="ECO:0007669"/>
    <property type="project" value="UniProtKB-KW"/>
</dbReference>
<dbReference type="PANTHER" id="PTHR45436:SF15">
    <property type="entry name" value="SENSOR HISTIDINE KINASE CUSS"/>
    <property type="match status" value="1"/>
</dbReference>
<dbReference type="Pfam" id="PF02518">
    <property type="entry name" value="HATPase_c"/>
    <property type="match status" value="1"/>
</dbReference>
<dbReference type="InterPro" id="IPR048590">
    <property type="entry name" value="CusS-like_sensor"/>
</dbReference>
<keyword evidence="13 14" id="KW-0472">Membrane</keyword>
<feature type="domain" description="Histidine kinase" evidence="15">
    <location>
        <begin position="264"/>
        <end position="478"/>
    </location>
</feature>
<dbReference type="SUPFAM" id="SSF47384">
    <property type="entry name" value="Homodimeric domain of signal transducing histidine kinase"/>
    <property type="match status" value="1"/>
</dbReference>
<keyword evidence="8 14" id="KW-0547">Nucleotide-binding</keyword>
<dbReference type="NCBIfam" id="TIGR01386">
    <property type="entry name" value="cztS_silS_copS"/>
    <property type="match status" value="1"/>
</dbReference>
<dbReference type="InterPro" id="IPR036097">
    <property type="entry name" value="HisK_dim/P_sf"/>
</dbReference>
<evidence type="ECO:0000256" key="8">
    <source>
        <dbReference type="ARBA" id="ARBA00022741"/>
    </source>
</evidence>
<evidence type="ECO:0000259" key="16">
    <source>
        <dbReference type="PROSITE" id="PS50885"/>
    </source>
</evidence>
<name>M2US24_STUST</name>
<dbReference type="PATRIC" id="fig|1212548.4.peg.829"/>
<dbReference type="Pfam" id="PF00672">
    <property type="entry name" value="HAMP"/>
    <property type="match status" value="1"/>
</dbReference>
<evidence type="ECO:0000256" key="1">
    <source>
        <dbReference type="ARBA" id="ARBA00000085"/>
    </source>
</evidence>
<dbReference type="EC" id="2.7.13.3" evidence="14"/>
<comment type="function">
    <text evidence="14">Member of a two-component regulatory system.</text>
</comment>
<comment type="caution">
    <text evidence="17">The sequence shown here is derived from an EMBL/GenBank/DDBJ whole genome shotgun (WGS) entry which is preliminary data.</text>
</comment>
<dbReference type="FunFam" id="3.30.565.10:FF:000006">
    <property type="entry name" value="Sensor histidine kinase WalK"/>
    <property type="match status" value="1"/>
</dbReference>
<dbReference type="InterPro" id="IPR036890">
    <property type="entry name" value="HATPase_C_sf"/>
</dbReference>
<keyword evidence="7 14" id="KW-0812">Transmembrane</keyword>
<keyword evidence="9 14" id="KW-0418">Kinase</keyword>